<proteinExistence type="predicted"/>
<dbReference type="Proteomes" id="UP000824596">
    <property type="component" value="Unassembled WGS sequence"/>
</dbReference>
<evidence type="ECO:0000313" key="3">
    <source>
        <dbReference type="Proteomes" id="UP000824596"/>
    </source>
</evidence>
<reference evidence="2" key="1">
    <citation type="submission" date="2021-09" db="EMBL/GenBank/DDBJ databases">
        <title>A high-quality genome of the endoparasitic fungus Hirsutella rhossiliensis with a comparison of Hirsutella genomes reveals transposable elements contributing to genome size variation.</title>
        <authorList>
            <person name="Lin R."/>
            <person name="Jiao Y."/>
            <person name="Sun X."/>
            <person name="Ling J."/>
            <person name="Xie B."/>
            <person name="Cheng X."/>
        </authorList>
    </citation>
    <scope>NUCLEOTIDE SEQUENCE</scope>
    <source>
        <strain evidence="2">HR02</strain>
    </source>
</reference>
<sequence>MSQTVWHRKFAAGFGTEKALAATRNPGPPAPITWSPEEEGSGEAGVGDLGFVLGSFTADDAWELGHLLHARLRPLAPARPALISISLASGGGAALFEAATGPGLTPDNAAWVARKRASALRFGTSSWRLGRRFAGDEAAFAAKYGLGPESAGRFAIHGGAVPIRVVGVEGVVAVVVVSGLKQHEDHGVIVEVIRDHWVPIEG</sequence>
<dbReference type="AlphaFoldDB" id="A0A9P8SEN7"/>
<dbReference type="InterPro" id="IPR005624">
    <property type="entry name" value="PduO/GlcC-like"/>
</dbReference>
<keyword evidence="3" id="KW-1185">Reference proteome</keyword>
<dbReference type="GO" id="GO:0072380">
    <property type="term" value="C:TRC complex"/>
    <property type="evidence" value="ECO:0007669"/>
    <property type="project" value="TreeGrafter"/>
</dbReference>
<protein>
    <recommendedName>
        <fullName evidence="4">DUF967 domain protein</fullName>
    </recommendedName>
</protein>
<dbReference type="GeneID" id="68359366"/>
<dbReference type="InterPro" id="IPR038084">
    <property type="entry name" value="PduO/GlcC-like_sf"/>
</dbReference>
<gene>
    <name evidence="2" type="ORF">HRG_10237</name>
</gene>
<dbReference type="PANTHER" id="PTHR28255:SF1">
    <property type="entry name" value="UPF0303 PROTEIN YBR137W"/>
    <property type="match status" value="1"/>
</dbReference>
<dbReference type="EMBL" id="JAIZPD010000015">
    <property type="protein sequence ID" value="KAH0958550.1"/>
    <property type="molecule type" value="Genomic_DNA"/>
</dbReference>
<dbReference type="RefSeq" id="XP_044716063.1">
    <property type="nucleotide sequence ID" value="XM_044868708.1"/>
</dbReference>
<evidence type="ECO:0000256" key="1">
    <source>
        <dbReference type="SAM" id="MobiDB-lite"/>
    </source>
</evidence>
<dbReference type="GO" id="GO:0006620">
    <property type="term" value="P:post-translational protein targeting to endoplasmic reticulum membrane"/>
    <property type="evidence" value="ECO:0007669"/>
    <property type="project" value="TreeGrafter"/>
</dbReference>
<feature type="region of interest" description="Disordered" evidence="1">
    <location>
        <begin position="21"/>
        <end position="42"/>
    </location>
</feature>
<dbReference type="PANTHER" id="PTHR28255">
    <property type="match status" value="1"/>
</dbReference>
<evidence type="ECO:0000313" key="2">
    <source>
        <dbReference type="EMBL" id="KAH0958550.1"/>
    </source>
</evidence>
<evidence type="ECO:0008006" key="4">
    <source>
        <dbReference type="Google" id="ProtNLM"/>
    </source>
</evidence>
<dbReference type="OrthoDB" id="2209940at2759"/>
<dbReference type="SUPFAM" id="SSF143744">
    <property type="entry name" value="GlcG-like"/>
    <property type="match status" value="1"/>
</dbReference>
<name>A0A9P8SEN7_9HYPO</name>
<accession>A0A9P8SEN7</accession>
<dbReference type="Pfam" id="PF03928">
    <property type="entry name" value="HbpS-like"/>
    <property type="match status" value="1"/>
</dbReference>
<organism evidence="2 3">
    <name type="scientific">Hirsutella rhossiliensis</name>
    <dbReference type="NCBI Taxonomy" id="111463"/>
    <lineage>
        <taxon>Eukaryota</taxon>
        <taxon>Fungi</taxon>
        <taxon>Dikarya</taxon>
        <taxon>Ascomycota</taxon>
        <taxon>Pezizomycotina</taxon>
        <taxon>Sordariomycetes</taxon>
        <taxon>Hypocreomycetidae</taxon>
        <taxon>Hypocreales</taxon>
        <taxon>Ophiocordycipitaceae</taxon>
        <taxon>Hirsutella</taxon>
    </lineage>
</organism>
<comment type="caution">
    <text evidence="2">The sequence shown here is derived from an EMBL/GenBank/DDBJ whole genome shotgun (WGS) entry which is preliminary data.</text>
</comment>
<dbReference type="Gene3D" id="3.30.450.150">
    <property type="entry name" value="Haem-degrading domain"/>
    <property type="match status" value="1"/>
</dbReference>
<dbReference type="InterPro" id="IPR010371">
    <property type="entry name" value="YBR137W-like"/>
</dbReference>